<evidence type="ECO:0000313" key="3">
    <source>
        <dbReference type="Proteomes" id="UP000248916"/>
    </source>
</evidence>
<sequence>MTTRLCVALMALAALASCAGVSTGVRSPCFERGAVVTRSVSFLADPVASAPTEDVAHDCDFRSF</sequence>
<evidence type="ECO:0000313" key="2">
    <source>
        <dbReference type="EMBL" id="PZX12446.1"/>
    </source>
</evidence>
<dbReference type="EMBL" id="QKZL01000023">
    <property type="protein sequence ID" value="PZX12446.1"/>
    <property type="molecule type" value="Genomic_DNA"/>
</dbReference>
<keyword evidence="3" id="KW-1185">Reference proteome</keyword>
<feature type="signal peptide" evidence="1">
    <location>
        <begin position="1"/>
        <end position="19"/>
    </location>
</feature>
<dbReference type="PROSITE" id="PS51257">
    <property type="entry name" value="PROKAR_LIPOPROTEIN"/>
    <property type="match status" value="1"/>
</dbReference>
<accession>A0A2W7NH18</accession>
<dbReference type="RefSeq" id="WP_146259469.1">
    <property type="nucleotide sequence ID" value="NZ_QKZL01000023.1"/>
</dbReference>
<protein>
    <recommendedName>
        <fullName evidence="4">Lipoprotein</fullName>
    </recommendedName>
</protein>
<evidence type="ECO:0000256" key="1">
    <source>
        <dbReference type="SAM" id="SignalP"/>
    </source>
</evidence>
<name>A0A2W7NH18_9RHOB</name>
<dbReference type="Proteomes" id="UP000248916">
    <property type="component" value="Unassembled WGS sequence"/>
</dbReference>
<feature type="chain" id="PRO_5016050043" description="Lipoprotein" evidence="1">
    <location>
        <begin position="20"/>
        <end position="64"/>
    </location>
</feature>
<reference evidence="2 3" key="1">
    <citation type="submission" date="2018-06" db="EMBL/GenBank/DDBJ databases">
        <title>Genomic Encyclopedia of Archaeal and Bacterial Type Strains, Phase II (KMG-II): from individual species to whole genera.</title>
        <authorList>
            <person name="Goeker M."/>
        </authorList>
    </citation>
    <scope>NUCLEOTIDE SEQUENCE [LARGE SCALE GENOMIC DNA]</scope>
    <source>
        <strain evidence="2 3">DSM 22009</strain>
    </source>
</reference>
<comment type="caution">
    <text evidence="2">The sequence shown here is derived from an EMBL/GenBank/DDBJ whole genome shotgun (WGS) entry which is preliminary data.</text>
</comment>
<dbReference type="AlphaFoldDB" id="A0A2W7NH18"/>
<proteinExistence type="predicted"/>
<keyword evidence="1" id="KW-0732">Signal</keyword>
<organism evidence="2 3">
    <name type="scientific">Palleronia aestuarii</name>
    <dbReference type="NCBI Taxonomy" id="568105"/>
    <lineage>
        <taxon>Bacteria</taxon>
        <taxon>Pseudomonadati</taxon>
        <taxon>Pseudomonadota</taxon>
        <taxon>Alphaproteobacteria</taxon>
        <taxon>Rhodobacterales</taxon>
        <taxon>Roseobacteraceae</taxon>
        <taxon>Palleronia</taxon>
    </lineage>
</organism>
<evidence type="ECO:0008006" key="4">
    <source>
        <dbReference type="Google" id="ProtNLM"/>
    </source>
</evidence>
<dbReference type="OrthoDB" id="9877717at2"/>
<gene>
    <name evidence="2" type="ORF">LX81_03550</name>
</gene>